<proteinExistence type="predicted"/>
<accession>A0A564G7V5</accession>
<protein>
    <submittedName>
        <fullName evidence="2">Uncharacterized protein</fullName>
    </submittedName>
</protein>
<reference evidence="1" key="2">
    <citation type="journal article" date="2021" name="Front. Microbiol.">
        <title>Comprehensive Comparative Genomics and Phenotyping of Methylobacterium Species.</title>
        <authorList>
            <person name="Alessa O."/>
            <person name="Ogura Y."/>
            <person name="Fujitani Y."/>
            <person name="Takami H."/>
            <person name="Hayashi T."/>
            <person name="Sahin N."/>
            <person name="Tani A."/>
        </authorList>
    </citation>
    <scope>NUCLEOTIDE SEQUENCE</scope>
    <source>
        <strain evidence="1">DSM 22415</strain>
    </source>
</reference>
<sequence length="112" mass="12827">MGDTVTFRVRWAALAAYDPEFKAAVDRKAVLGLAAVERFRLAYINMQTKEAVPLLVADLGAPWAAGNCFDSMYERIERLEVLHCRGRMSESDHTDQIQRLCDERLRRLWIGL</sequence>
<evidence type="ECO:0000313" key="2">
    <source>
        <dbReference type="EMBL" id="VUF15621.1"/>
    </source>
</evidence>
<gene>
    <name evidence="1" type="ORF">IFDJLNFL_5199</name>
    <name evidence="2" type="ORF">MTDSW087_05365</name>
</gene>
<dbReference type="EMBL" id="CABFVH010000062">
    <property type="protein sequence ID" value="VUF15621.1"/>
    <property type="molecule type" value="Genomic_DNA"/>
</dbReference>
<name>A0A564G7V5_9HYPH</name>
<keyword evidence="4" id="KW-1185">Reference proteome</keyword>
<dbReference type="RefSeq" id="WP_144768369.1">
    <property type="nucleotide sequence ID" value="NZ_BPQI01000198.1"/>
</dbReference>
<evidence type="ECO:0000313" key="4">
    <source>
        <dbReference type="Proteomes" id="UP001055303"/>
    </source>
</evidence>
<reference evidence="1" key="3">
    <citation type="submission" date="2021-08" db="EMBL/GenBank/DDBJ databases">
        <authorList>
            <person name="Tani A."/>
            <person name="Ola A."/>
            <person name="Ogura Y."/>
            <person name="Katsura K."/>
            <person name="Hayashi T."/>
        </authorList>
    </citation>
    <scope>NUCLEOTIDE SEQUENCE</scope>
    <source>
        <strain evidence="1">DSM 22415</strain>
    </source>
</reference>
<organism evidence="2 3">
    <name type="scientific">Methylobacterium dankookense</name>
    <dbReference type="NCBI Taxonomy" id="560405"/>
    <lineage>
        <taxon>Bacteria</taxon>
        <taxon>Pseudomonadati</taxon>
        <taxon>Pseudomonadota</taxon>
        <taxon>Alphaproteobacteria</taxon>
        <taxon>Hyphomicrobiales</taxon>
        <taxon>Methylobacteriaceae</taxon>
        <taxon>Methylobacterium</taxon>
    </lineage>
</organism>
<evidence type="ECO:0000313" key="3">
    <source>
        <dbReference type="Proteomes" id="UP000401717"/>
    </source>
</evidence>
<reference evidence="2 3" key="1">
    <citation type="submission" date="2019-06" db="EMBL/GenBank/DDBJ databases">
        <authorList>
            <person name="Rodrigo-Torres L."/>
            <person name="Arahal R. D."/>
            <person name="Lucena T."/>
        </authorList>
    </citation>
    <scope>NUCLEOTIDE SEQUENCE [LARGE SCALE GENOMIC DNA]</scope>
    <source>
        <strain evidence="2 3">SW08-7</strain>
    </source>
</reference>
<evidence type="ECO:0000313" key="1">
    <source>
        <dbReference type="EMBL" id="GJD59271.1"/>
    </source>
</evidence>
<dbReference type="AlphaFoldDB" id="A0A564G7V5"/>
<dbReference type="EMBL" id="BPQI01000198">
    <property type="protein sequence ID" value="GJD59271.1"/>
    <property type="molecule type" value="Genomic_DNA"/>
</dbReference>
<dbReference type="Proteomes" id="UP000401717">
    <property type="component" value="Unassembled WGS sequence"/>
</dbReference>
<dbReference type="OrthoDB" id="7996855at2"/>
<dbReference type="Proteomes" id="UP001055303">
    <property type="component" value="Unassembled WGS sequence"/>
</dbReference>